<reference evidence="1" key="1">
    <citation type="submission" date="2018-11" db="EMBL/GenBank/DDBJ databases">
        <authorList>
            <consortium name="Pathogen Informatics"/>
        </authorList>
    </citation>
    <scope>NUCLEOTIDE SEQUENCE</scope>
</reference>
<dbReference type="EMBL" id="CAAALY010062054">
    <property type="protein sequence ID" value="VEL23457.1"/>
    <property type="molecule type" value="Genomic_DNA"/>
</dbReference>
<evidence type="ECO:0000313" key="2">
    <source>
        <dbReference type="Proteomes" id="UP000784294"/>
    </source>
</evidence>
<keyword evidence="2" id="KW-1185">Reference proteome</keyword>
<protein>
    <submittedName>
        <fullName evidence="1">Uncharacterized protein</fullName>
    </submittedName>
</protein>
<name>A0A448WYN6_9PLAT</name>
<comment type="caution">
    <text evidence="1">The sequence shown here is derived from an EMBL/GenBank/DDBJ whole genome shotgun (WGS) entry which is preliminary data.</text>
</comment>
<accession>A0A448WYN6</accession>
<sequence length="104" mass="11552">MSNVLDDEEPHSIWPRSVITLTVLIRRHPLYSPDASHDIKCSPATTACLGDLYGSEETGSAGNLYSRGTGNIDERSSDQDDAAETMTKVILWFTFIFLFINRAT</sequence>
<proteinExistence type="predicted"/>
<organism evidence="1 2">
    <name type="scientific">Protopolystoma xenopodis</name>
    <dbReference type="NCBI Taxonomy" id="117903"/>
    <lineage>
        <taxon>Eukaryota</taxon>
        <taxon>Metazoa</taxon>
        <taxon>Spiralia</taxon>
        <taxon>Lophotrochozoa</taxon>
        <taxon>Platyhelminthes</taxon>
        <taxon>Monogenea</taxon>
        <taxon>Polyopisthocotylea</taxon>
        <taxon>Polystomatidea</taxon>
        <taxon>Polystomatidae</taxon>
        <taxon>Protopolystoma</taxon>
    </lineage>
</organism>
<dbReference type="AlphaFoldDB" id="A0A448WYN6"/>
<dbReference type="OrthoDB" id="6285592at2759"/>
<dbReference type="Proteomes" id="UP000784294">
    <property type="component" value="Unassembled WGS sequence"/>
</dbReference>
<gene>
    <name evidence="1" type="ORF">PXEA_LOCUS16897</name>
</gene>
<evidence type="ECO:0000313" key="1">
    <source>
        <dbReference type="EMBL" id="VEL23457.1"/>
    </source>
</evidence>